<dbReference type="RefSeq" id="WP_405280251.1">
    <property type="nucleotide sequence ID" value="NZ_CP144380.1"/>
</dbReference>
<feature type="transmembrane region" description="Helical" evidence="1">
    <location>
        <begin position="124"/>
        <end position="144"/>
    </location>
</feature>
<evidence type="ECO:0000313" key="3">
    <source>
        <dbReference type="Proteomes" id="UP001484239"/>
    </source>
</evidence>
<keyword evidence="3" id="KW-1185">Reference proteome</keyword>
<dbReference type="Pfam" id="PF05552">
    <property type="entry name" value="MS_channel_1st_1"/>
    <property type="match status" value="2"/>
</dbReference>
<evidence type="ECO:0008006" key="4">
    <source>
        <dbReference type="Google" id="ProtNLM"/>
    </source>
</evidence>
<keyword evidence="1" id="KW-1133">Transmembrane helix</keyword>
<dbReference type="EMBL" id="JBBHLI010000013">
    <property type="protein sequence ID" value="MEK9502616.1"/>
    <property type="molecule type" value="Genomic_DNA"/>
</dbReference>
<reference evidence="2 3" key="1">
    <citation type="submission" date="2024-02" db="EMBL/GenBank/DDBJ databases">
        <title>A novel Gemmatimonadota bacterium.</title>
        <authorList>
            <person name="Du Z.-J."/>
            <person name="Ye Y.-Q."/>
        </authorList>
    </citation>
    <scope>NUCLEOTIDE SEQUENCE [LARGE SCALE GENOMIC DNA]</scope>
    <source>
        <strain evidence="2 3">DH-20</strain>
    </source>
</reference>
<sequence>METLSAQVTRILEGMWASVLAAIPGIVVAIVIGIVGLVVASVASRILRIVLVRLRFDQLVRRSGIDRWLERAGVQSPVEQVLPRILFYVLLFLFAREGAEALGLTALSEGIAAIIGYLPNLVSAFLIVLVGGALAQVAGGSVAVAARGFGIDFGPALGRLVTGALVFLVAVTALAELQVDTILVRNVAQLILGGICLAAALSLGLGSRDITRNVLAGFYARRTLEVGQEVEVGGRVGVVEALTPTQVHLRSGGRTVILNNAIFLEGPVAPSPESPNPPM</sequence>
<dbReference type="Gene3D" id="1.10.287.1260">
    <property type="match status" value="1"/>
</dbReference>
<name>A0ABU9ED01_9BACT</name>
<proteinExistence type="predicted"/>
<feature type="transmembrane region" description="Helical" evidence="1">
    <location>
        <begin position="187"/>
        <end position="205"/>
    </location>
</feature>
<feature type="transmembrane region" description="Helical" evidence="1">
    <location>
        <begin position="85"/>
        <end position="118"/>
    </location>
</feature>
<evidence type="ECO:0000313" key="2">
    <source>
        <dbReference type="EMBL" id="MEK9502616.1"/>
    </source>
</evidence>
<organism evidence="2 3">
    <name type="scientific">Gaopeijia maritima</name>
    <dbReference type="NCBI Taxonomy" id="3119007"/>
    <lineage>
        <taxon>Bacteria</taxon>
        <taxon>Pseudomonadati</taxon>
        <taxon>Gemmatimonadota</taxon>
        <taxon>Longimicrobiia</taxon>
        <taxon>Gaopeijiales</taxon>
        <taxon>Gaopeijiaceae</taxon>
        <taxon>Gaopeijia</taxon>
    </lineage>
</organism>
<feature type="transmembrane region" description="Helical" evidence="1">
    <location>
        <begin position="156"/>
        <end position="175"/>
    </location>
</feature>
<keyword evidence="1" id="KW-0812">Transmembrane</keyword>
<comment type="caution">
    <text evidence="2">The sequence shown here is derived from an EMBL/GenBank/DDBJ whole genome shotgun (WGS) entry which is preliminary data.</text>
</comment>
<protein>
    <recommendedName>
        <fullName evidence="4">Mechanosensitive ion channel</fullName>
    </recommendedName>
</protein>
<accession>A0ABU9ED01</accession>
<evidence type="ECO:0000256" key="1">
    <source>
        <dbReference type="SAM" id="Phobius"/>
    </source>
</evidence>
<gene>
    <name evidence="2" type="ORF">WI372_16600</name>
</gene>
<feature type="transmembrane region" description="Helical" evidence="1">
    <location>
        <begin position="20"/>
        <end position="43"/>
    </location>
</feature>
<keyword evidence="1" id="KW-0472">Membrane</keyword>
<dbReference type="Proteomes" id="UP001484239">
    <property type="component" value="Unassembled WGS sequence"/>
</dbReference>
<dbReference type="InterPro" id="IPR008910">
    <property type="entry name" value="MSC_TM_helix"/>
</dbReference>